<comment type="caution">
    <text evidence="2">The sequence shown here is derived from an EMBL/GenBank/DDBJ whole genome shotgun (WGS) entry which is preliminary data.</text>
</comment>
<dbReference type="GO" id="GO:0008168">
    <property type="term" value="F:methyltransferase activity"/>
    <property type="evidence" value="ECO:0007669"/>
    <property type="project" value="UniProtKB-KW"/>
</dbReference>
<dbReference type="InterPro" id="IPR029063">
    <property type="entry name" value="SAM-dependent_MTases_sf"/>
</dbReference>
<protein>
    <submittedName>
        <fullName evidence="2">Methyltransferase domain-containing protein</fullName>
    </submittedName>
</protein>
<gene>
    <name evidence="2" type="ORF">CH63R_03709</name>
</gene>
<proteinExistence type="predicted"/>
<dbReference type="RefSeq" id="XP_018159930.1">
    <property type="nucleotide sequence ID" value="XM_018298684.1"/>
</dbReference>
<dbReference type="EMBL" id="LTAN01000003">
    <property type="protein sequence ID" value="OBR11413.1"/>
    <property type="molecule type" value="Genomic_DNA"/>
</dbReference>
<dbReference type="VEuPathDB" id="FungiDB:CH63R_03709"/>
<dbReference type="AlphaFoldDB" id="A0A1B7YH67"/>
<reference evidence="3" key="1">
    <citation type="journal article" date="2017" name="BMC Genomics">
        <title>Gapless genome assembly of Colletotrichum higginsianum reveals chromosome structure and association of transposable elements with secondary metabolite gene clusters.</title>
        <authorList>
            <person name="Dallery J.-F."/>
            <person name="Lapalu N."/>
            <person name="Zampounis A."/>
            <person name="Pigne S."/>
            <person name="Luyten I."/>
            <person name="Amselem J."/>
            <person name="Wittenberg A.H.J."/>
            <person name="Zhou S."/>
            <person name="de Queiroz M.V."/>
            <person name="Robin G.P."/>
            <person name="Auger A."/>
            <person name="Hainaut M."/>
            <person name="Henrissat B."/>
            <person name="Kim K.-T."/>
            <person name="Lee Y.-H."/>
            <person name="Lespinet O."/>
            <person name="Schwartz D.C."/>
            <person name="Thon M.R."/>
            <person name="O'Connell R.J."/>
        </authorList>
    </citation>
    <scope>NUCLEOTIDE SEQUENCE [LARGE SCALE GENOMIC DNA]</scope>
    <source>
        <strain evidence="3">IMI 349063</strain>
    </source>
</reference>
<keyword evidence="3" id="KW-1185">Reference proteome</keyword>
<sequence length="219" mass="23902">MDREPGVQIHDERVEHQAHEEQHNFLIQGEIGVGIVLGLGGVDSKERSRLDLQQPIALRIFDNEPGRASVSKPHRVLDIGTGMGIRATDTGTRSRKFWALDLSLIQPEYVPTNCRFEIEDAEDKRAVEQQLRKFAMPSSHLGPGQELEDAGRDADNGQAREGAGHHEEDLHAGAGLVARGNGAVVRGGEEGHGGQEHSGVHHNVILPRRGGVVWIDKLG</sequence>
<keyword evidence="2" id="KW-0808">Transferase</keyword>
<dbReference type="SUPFAM" id="SSF53335">
    <property type="entry name" value="S-adenosyl-L-methionine-dependent methyltransferases"/>
    <property type="match status" value="1"/>
</dbReference>
<dbReference type="KEGG" id="chig:CH63R_03709"/>
<dbReference type="GeneID" id="28862791"/>
<feature type="region of interest" description="Disordered" evidence="1">
    <location>
        <begin position="135"/>
        <end position="166"/>
    </location>
</feature>
<keyword evidence="2" id="KW-0489">Methyltransferase</keyword>
<feature type="region of interest" description="Disordered" evidence="1">
    <location>
        <begin position="184"/>
        <end position="203"/>
    </location>
</feature>
<evidence type="ECO:0000256" key="1">
    <source>
        <dbReference type="SAM" id="MobiDB-lite"/>
    </source>
</evidence>
<accession>A0A1B7YH67</accession>
<dbReference type="Proteomes" id="UP000092177">
    <property type="component" value="Chromosome 3"/>
</dbReference>
<evidence type="ECO:0000313" key="3">
    <source>
        <dbReference type="Proteomes" id="UP000092177"/>
    </source>
</evidence>
<evidence type="ECO:0000313" key="2">
    <source>
        <dbReference type="EMBL" id="OBR11413.1"/>
    </source>
</evidence>
<name>A0A1B7YH67_COLHI</name>
<feature type="compositionally biased region" description="Basic and acidic residues" evidence="1">
    <location>
        <begin position="187"/>
        <end position="199"/>
    </location>
</feature>
<organism evidence="2 3">
    <name type="scientific">Colletotrichum higginsianum (strain IMI 349063)</name>
    <name type="common">Crucifer anthracnose fungus</name>
    <dbReference type="NCBI Taxonomy" id="759273"/>
    <lineage>
        <taxon>Eukaryota</taxon>
        <taxon>Fungi</taxon>
        <taxon>Dikarya</taxon>
        <taxon>Ascomycota</taxon>
        <taxon>Pezizomycotina</taxon>
        <taxon>Sordariomycetes</taxon>
        <taxon>Hypocreomycetidae</taxon>
        <taxon>Glomerellales</taxon>
        <taxon>Glomerellaceae</taxon>
        <taxon>Colletotrichum</taxon>
        <taxon>Colletotrichum destructivum species complex</taxon>
    </lineage>
</organism>
<dbReference type="GO" id="GO:0032259">
    <property type="term" value="P:methylation"/>
    <property type="evidence" value="ECO:0007669"/>
    <property type="project" value="UniProtKB-KW"/>
</dbReference>